<name>A0A8T2PL25_9TELE</name>
<feature type="compositionally biased region" description="Polar residues" evidence="1">
    <location>
        <begin position="49"/>
        <end position="64"/>
    </location>
</feature>
<organism evidence="2 3">
    <name type="scientific">Albula glossodonta</name>
    <name type="common">roundjaw bonefish</name>
    <dbReference type="NCBI Taxonomy" id="121402"/>
    <lineage>
        <taxon>Eukaryota</taxon>
        <taxon>Metazoa</taxon>
        <taxon>Chordata</taxon>
        <taxon>Craniata</taxon>
        <taxon>Vertebrata</taxon>
        <taxon>Euteleostomi</taxon>
        <taxon>Actinopterygii</taxon>
        <taxon>Neopterygii</taxon>
        <taxon>Teleostei</taxon>
        <taxon>Albuliformes</taxon>
        <taxon>Albulidae</taxon>
        <taxon>Albula</taxon>
    </lineage>
</organism>
<evidence type="ECO:0000313" key="2">
    <source>
        <dbReference type="EMBL" id="KAG9352950.1"/>
    </source>
</evidence>
<dbReference type="EMBL" id="JAFBMS010000004">
    <property type="protein sequence ID" value="KAG9352950.1"/>
    <property type="molecule type" value="Genomic_DNA"/>
</dbReference>
<feature type="region of interest" description="Disordered" evidence="1">
    <location>
        <begin position="46"/>
        <end position="72"/>
    </location>
</feature>
<evidence type="ECO:0000256" key="1">
    <source>
        <dbReference type="SAM" id="MobiDB-lite"/>
    </source>
</evidence>
<protein>
    <submittedName>
        <fullName evidence="2">Uncharacterized protein</fullName>
    </submittedName>
</protein>
<accession>A0A8T2PL25</accession>
<evidence type="ECO:0000313" key="3">
    <source>
        <dbReference type="Proteomes" id="UP000824540"/>
    </source>
</evidence>
<comment type="caution">
    <text evidence="2">The sequence shown here is derived from an EMBL/GenBank/DDBJ whole genome shotgun (WGS) entry which is preliminary data.</text>
</comment>
<proteinExistence type="predicted"/>
<sequence>MGPHASVSLAFLCPSRITGFPWPWCHGNRDGIVTEAGYPSDCSTFRAMRSSTPHPSPGLQSQRLRNSEEGLP</sequence>
<dbReference type="AlphaFoldDB" id="A0A8T2PL25"/>
<gene>
    <name evidence="2" type="ORF">JZ751_017526</name>
</gene>
<dbReference type="Proteomes" id="UP000824540">
    <property type="component" value="Unassembled WGS sequence"/>
</dbReference>
<reference evidence="2" key="1">
    <citation type="thesis" date="2021" institute="BYU ScholarsArchive" country="Provo, UT, USA">
        <title>Applications of and Algorithms for Genome Assembly and Genomic Analyses with an Emphasis on Marine Teleosts.</title>
        <authorList>
            <person name="Pickett B.D."/>
        </authorList>
    </citation>
    <scope>NUCLEOTIDE SEQUENCE</scope>
    <source>
        <strain evidence="2">HI-2016</strain>
    </source>
</reference>
<keyword evidence="3" id="KW-1185">Reference proteome</keyword>